<sequence>MVIPYRFSSQKGEKQPDTYNGSLTLAFPSHLCKPQNVDTLPSQPVFAYLPIRDYGFKFIINADFELTANRQDILSGSQRNQSIIDQIPQAILHAVNRFNQDGNRFSWIRYVPFYEGNESVFRDVNAKITRLLRQESIIECSQGTLMSPSDLRYIPKSFQDGNGRYIIPVIRSRPYIVSHQYPTELSHALEHLGVRAIGMEEFLSDLNNFIRRCPGDFQTMSSEWHDRLSEILDSMSKDHDEDVDTLPIIPLQDGSWISASDSRTGQLIFHSRSRPSMPRSAGIFEIHPDIDRKPAWKRLMQRFGARSLSVAECCGVITTLHATDEFLERISASDIISHVKFLWEADWSVSGAQSSIWVATNHGDFCQSSQVYLPSEEPYSTSYFCSLSELEFRFLHPRYIEVLSIGRPNSNHAWRDWLHKCLDVEIYPRLAIKTQGNHPWLRIHDDFRSIMRDCKCAHILQLLKSQWYRYRDWILTREHGQDSIMSALSVLHVSCRFGTSAPLKYTFLPRAAVISGLQLSNIQHGHQTGYNTNPNSSIPLLDVPDPEDSEWDFLKKLGVTIDVSIKGIIARLRQLQRTGASKAQVASLYDLIQSSVKEEDIGNLKQAFAKYNLVFVSYDSEFGAATSRWCYISDTVWDGPESLRAVPRISQQYPLQRLLFSHHLGVSDATLKTIVAEAKQVSMADSLEHIRAIFRTISHMMRGTGDSEINGSGVSDLWKFQVFPVWSGTETGTFDFIQMGGRWDPWFIADRQHLFDAFIGKVRLFAFEVKEIHDLEPLIQLMSPVTRKLSTIATAETHCHGEKKLKGLYTAMMTQKAKYFARLIPKTRPDRLDTVTNLYNVRVFTVDSISIEWKIGDGTNEIRGQPENGRAMVAASPRGIRVYLTSGNDDLKLPPIELAEELSKICGIEKPENISLLTHILIHNDYQRIEEDMTRKGFPAENEIEERITSLAGTGDSVSKFINPLVSITKVQPDKLPLSELSNFESDWEDRSTQAVARRWPRQQQPDDNPFYYGLATLSAPFMQHDRRNEIEDATLSAELLVEKFLAGILEEEYTPSIHWTSYLRERAGHKPLKQDPLFSTFTIDDTSGKLRRFMVENGHQPPRSFSKTPIFHIQVAVTESSIDSPFDMSSEQVNKSKNLTFGGTRCAANGEFFILVLVSDLHQDPNLALFADPWKLYCDGTLSLDTLSGYEAQVQQAQPLLIQSATKINSKVTIGLDIFEYKALGIGQIRLLTLYPGNGNDLLRGAINHVSVEDTGEFLAISYVWDHDPIRKTMSSLKTPDDHTLTFGAALEAALCALRDPTRPIAIWADAICINQSNTPEKVVQIALMSRIFRTAHETIAWMGNEYGDSDRAIRTLTRIYESSRAYPESQRHGKLPNPDDCIWKAIDCFISRKWFTRTWMVQELVLPHKVTIMCGKSKMDWDDFFEALVILVKELLASQASLREGEALTLRHLIPAYTLGLTRKSCKSAGKHFGLLELLERFDFTRTTVARDKLFALLGLAYDLSRHHFFADYESKAGDVALRFAWEFVTAGQGLDILYRVGAAKTNHPCSWVPNWISKNFPRTISTWETIRGPFRAGRRMPSNLSVSPSGDDAHGQRDAI</sequence>
<keyword evidence="2" id="KW-1185">Reference proteome</keyword>
<evidence type="ECO:0000313" key="1">
    <source>
        <dbReference type="EMBL" id="KAI6081208.1"/>
    </source>
</evidence>
<comment type="caution">
    <text evidence="1">The sequence shown here is derived from an EMBL/GenBank/DDBJ whole genome shotgun (WGS) entry which is preliminary data.</text>
</comment>
<organism evidence="1 2">
    <name type="scientific">Hypoxylon rubiginosum</name>
    <dbReference type="NCBI Taxonomy" id="110542"/>
    <lineage>
        <taxon>Eukaryota</taxon>
        <taxon>Fungi</taxon>
        <taxon>Dikarya</taxon>
        <taxon>Ascomycota</taxon>
        <taxon>Pezizomycotina</taxon>
        <taxon>Sordariomycetes</taxon>
        <taxon>Xylariomycetidae</taxon>
        <taxon>Xylariales</taxon>
        <taxon>Hypoxylaceae</taxon>
        <taxon>Hypoxylon</taxon>
    </lineage>
</organism>
<dbReference type="Proteomes" id="UP001497680">
    <property type="component" value="Unassembled WGS sequence"/>
</dbReference>
<reference evidence="1 2" key="1">
    <citation type="journal article" date="2022" name="New Phytol.">
        <title>Ecological generalism drives hyperdiversity of secondary metabolite gene clusters in xylarialean endophytes.</title>
        <authorList>
            <person name="Franco M.E.E."/>
            <person name="Wisecaver J.H."/>
            <person name="Arnold A.E."/>
            <person name="Ju Y.M."/>
            <person name="Slot J.C."/>
            <person name="Ahrendt S."/>
            <person name="Moore L.P."/>
            <person name="Eastman K.E."/>
            <person name="Scott K."/>
            <person name="Konkel Z."/>
            <person name="Mondo S.J."/>
            <person name="Kuo A."/>
            <person name="Hayes R.D."/>
            <person name="Haridas S."/>
            <person name="Andreopoulos B."/>
            <person name="Riley R."/>
            <person name="LaButti K."/>
            <person name="Pangilinan J."/>
            <person name="Lipzen A."/>
            <person name="Amirebrahimi M."/>
            <person name="Yan J."/>
            <person name="Adam C."/>
            <person name="Keymanesh K."/>
            <person name="Ng V."/>
            <person name="Louie K."/>
            <person name="Northen T."/>
            <person name="Drula E."/>
            <person name="Henrissat B."/>
            <person name="Hsieh H.M."/>
            <person name="Youens-Clark K."/>
            <person name="Lutzoni F."/>
            <person name="Miadlikowska J."/>
            <person name="Eastwood D.C."/>
            <person name="Hamelin R.C."/>
            <person name="Grigoriev I.V."/>
            <person name="U'Ren J.M."/>
        </authorList>
    </citation>
    <scope>NUCLEOTIDE SEQUENCE [LARGE SCALE GENOMIC DNA]</scope>
    <source>
        <strain evidence="1 2">ER1909</strain>
    </source>
</reference>
<gene>
    <name evidence="1" type="ORF">F4821DRAFT_33374</name>
</gene>
<protein>
    <submittedName>
        <fullName evidence="1">Uncharacterized protein</fullName>
    </submittedName>
</protein>
<name>A0ACC0CL78_9PEZI</name>
<evidence type="ECO:0000313" key="2">
    <source>
        <dbReference type="Proteomes" id="UP001497680"/>
    </source>
</evidence>
<dbReference type="EMBL" id="MU394403">
    <property type="protein sequence ID" value="KAI6081208.1"/>
    <property type="molecule type" value="Genomic_DNA"/>
</dbReference>
<proteinExistence type="predicted"/>
<accession>A0ACC0CL78</accession>